<accession>A0A2S5KPE5</accession>
<evidence type="ECO:0000313" key="2">
    <source>
        <dbReference type="Proteomes" id="UP000238196"/>
    </source>
</evidence>
<dbReference type="OrthoDB" id="2086462at2"/>
<protein>
    <submittedName>
        <fullName evidence="1">Uncharacterized protein</fullName>
    </submittedName>
</protein>
<dbReference type="EMBL" id="PRLP01000043">
    <property type="protein sequence ID" value="PPC76717.1"/>
    <property type="molecule type" value="Genomic_DNA"/>
</dbReference>
<comment type="caution">
    <text evidence="1">The sequence shown here is derived from an EMBL/GenBank/DDBJ whole genome shotgun (WGS) entry which is preliminary data.</text>
</comment>
<evidence type="ECO:0000313" key="1">
    <source>
        <dbReference type="EMBL" id="PPC76717.1"/>
    </source>
</evidence>
<dbReference type="AlphaFoldDB" id="A0A2S5KPE5"/>
<sequence length="285" mass="33365">MASYIYPPEHPEEDLYTFVNHESLLPNSQLAVSLLQRFPDLFVPKVQMKSGGYKNTCWYVAFKEFPDKWIMNFTILPSDLNVELRGARFFEIRAFHHHELDVQFQNDLPYFKCRKIGLESMVGVLEEYLHAVMAAVAEGKLKSPSKSSAEYFIVSDLRKSYPEYKFRHGERPVANGRGGFLELDIYVNEISIAIEVQGPTHYQNTDIYKNYDQVKKRDEIKKTWCFENGVKLIHIDWDAYMRTLYKLPPSQRQAAIKRVFDDVVRSDGLFFEYRISDFSLVIESL</sequence>
<organism evidence="1 2">
    <name type="scientific">Proteobacteria bacterium 228</name>
    <dbReference type="NCBI Taxonomy" id="2083153"/>
    <lineage>
        <taxon>Bacteria</taxon>
        <taxon>Pseudomonadati</taxon>
        <taxon>Pseudomonadota</taxon>
    </lineage>
</organism>
<dbReference type="Proteomes" id="UP000238196">
    <property type="component" value="Unassembled WGS sequence"/>
</dbReference>
<proteinExistence type="predicted"/>
<name>A0A2S5KPE5_9PROT</name>
<dbReference type="Gene3D" id="3.40.960.10">
    <property type="entry name" value="VSR Endonuclease"/>
    <property type="match status" value="1"/>
</dbReference>
<reference evidence="1 2" key="1">
    <citation type="submission" date="2018-02" db="EMBL/GenBank/DDBJ databases">
        <title>novel marine gammaproteobacteria from coastal saline agro ecosystem.</title>
        <authorList>
            <person name="Krishnan R."/>
            <person name="Ramesh Kumar N."/>
        </authorList>
    </citation>
    <scope>NUCLEOTIDE SEQUENCE [LARGE SCALE GENOMIC DNA]</scope>
    <source>
        <strain evidence="1 2">228</strain>
    </source>
</reference>
<gene>
    <name evidence="1" type="ORF">C4K68_14035</name>
</gene>